<feature type="region of interest" description="Disordered" evidence="1">
    <location>
        <begin position="128"/>
        <end position="195"/>
    </location>
</feature>
<feature type="compositionally biased region" description="Basic residues" evidence="1">
    <location>
        <begin position="524"/>
        <end position="534"/>
    </location>
</feature>
<evidence type="ECO:0000313" key="2">
    <source>
        <dbReference type="EMBL" id="JAQ09280.1"/>
    </source>
</evidence>
<reference evidence="2" key="1">
    <citation type="journal article" date="2016" name="Gigascience">
        <title>De novo construction of an expanded transcriptome assembly for the western tarnished plant bug, Lygus hesperus.</title>
        <authorList>
            <person name="Tassone E.E."/>
            <person name="Geib S.M."/>
            <person name="Hall B."/>
            <person name="Fabrick J.A."/>
            <person name="Brent C.S."/>
            <person name="Hull J.J."/>
        </authorList>
    </citation>
    <scope>NUCLEOTIDE SEQUENCE</scope>
</reference>
<dbReference type="AlphaFoldDB" id="A0A146LS60"/>
<feature type="compositionally biased region" description="Basic and acidic residues" evidence="1">
    <location>
        <begin position="511"/>
        <end position="523"/>
    </location>
</feature>
<protein>
    <recommendedName>
        <fullName evidence="3">Supervillin</fullName>
    </recommendedName>
</protein>
<feature type="compositionally biased region" description="Polar residues" evidence="1">
    <location>
        <begin position="171"/>
        <end position="181"/>
    </location>
</feature>
<accession>A0A146LS60</accession>
<evidence type="ECO:0008006" key="3">
    <source>
        <dbReference type="Google" id="ProtNLM"/>
    </source>
</evidence>
<feature type="region of interest" description="Disordered" evidence="1">
    <location>
        <begin position="585"/>
        <end position="609"/>
    </location>
</feature>
<organism evidence="2">
    <name type="scientific">Lygus hesperus</name>
    <name type="common">Western plant bug</name>
    <dbReference type="NCBI Taxonomy" id="30085"/>
    <lineage>
        <taxon>Eukaryota</taxon>
        <taxon>Metazoa</taxon>
        <taxon>Ecdysozoa</taxon>
        <taxon>Arthropoda</taxon>
        <taxon>Hexapoda</taxon>
        <taxon>Insecta</taxon>
        <taxon>Pterygota</taxon>
        <taxon>Neoptera</taxon>
        <taxon>Paraneoptera</taxon>
        <taxon>Hemiptera</taxon>
        <taxon>Heteroptera</taxon>
        <taxon>Panheteroptera</taxon>
        <taxon>Cimicomorpha</taxon>
        <taxon>Miridae</taxon>
        <taxon>Mirini</taxon>
        <taxon>Lygus</taxon>
    </lineage>
</organism>
<name>A0A146LS60_LYGHE</name>
<feature type="compositionally biased region" description="Polar residues" evidence="1">
    <location>
        <begin position="61"/>
        <end position="75"/>
    </location>
</feature>
<feature type="region of interest" description="Disordered" evidence="1">
    <location>
        <begin position="35"/>
        <end position="87"/>
    </location>
</feature>
<feature type="compositionally biased region" description="Low complexity" evidence="1">
    <location>
        <begin position="182"/>
        <end position="194"/>
    </location>
</feature>
<feature type="compositionally biased region" description="Polar residues" evidence="1">
    <location>
        <begin position="703"/>
        <end position="714"/>
    </location>
</feature>
<evidence type="ECO:0000256" key="1">
    <source>
        <dbReference type="SAM" id="MobiDB-lite"/>
    </source>
</evidence>
<feature type="region of interest" description="Disordered" evidence="1">
    <location>
        <begin position="640"/>
        <end position="716"/>
    </location>
</feature>
<sequence length="954" mass="104052">MLIEEYVGRCDRGGMVGPTQNMSSATKDERIARYKEERRRQLAAQFGPRDNHQPFGAIRSTRASRLRTQANSESIKGSKDLASKDVDAPTYFPKSRLIKPSSPQLPDVATESYQKKCTMVSPTVGGVCSPRGAKKPAATPPSSSPIPRSAQLVKRASLHERESSPVAAIPLSQSPREPTNGISCSSISSTTISSGNVTPLRVSTLLITGRQSPPSSPSPTRHPSILKKSSIEEVQTSSTLTAPVSILKRKTSGETTNSARCHSPLRFSPNTVDKKGRGILKKHRSLDETQVINGNLEVSNGVHDTDEPRPILKGQPRRCSLEEVVKRTLSPEPQGILKRKASREETEVPTETVLHPHGILKKKSSVTEEPALESLDCPRPILKKKSSSEEEEYIKPILKVSSRKSLEGDDGEQKKEDSIKPILKHSDEVVLRPKKTNSEKRVTSLDLSLFCRPGSGGEGRPPSVAERVNGLEILLNIKKDELSMRMEEGDGNTTLVRRGSVNERASLFNQIEEKEKAEAEASKSRRTLRGPRNRSRTEEGSRFRTQPVTFDEVEQAKRNNDPDCEDPSSLSLAQRVKLFSSLHSSEKLNSGGTSPVAVTPPQPAPRKLLSSPLMSGVLVEGLMKNLAGKDGAPVKIRIARSDESAEDSSSSESSDSEVDGEIGDGARRRLLGGGETVGTRRREESSSEEASSGGREVQDILRRQTTVKKSNSSAGEMLGEVTLRRCATQPIPRDEVDDLPKTTIAERLAALRKNGNTNWMKRIEKPIEEIISAKPPSGGGSRVTERLGQLETASQGWKTRVGPQDAQQFTVAGKMSSDSPALPPVPVLGMASRKPTPIVFTNKGIASASVPSVPDSLAELMKRSISVPEGDEDETSSPSAVKVPQPYDDDFAAFFPETDLSRLTSDGDVDLDAITIQSHELLVQRRTVRVQRKYRSVNPIKALQSRTDIKTEYI</sequence>
<feature type="region of interest" description="Disordered" evidence="1">
    <location>
        <begin position="208"/>
        <end position="274"/>
    </location>
</feature>
<gene>
    <name evidence="2" type="ORF">g.87105</name>
</gene>
<feature type="non-terminal residue" evidence="2">
    <location>
        <position position="954"/>
    </location>
</feature>
<feature type="region of interest" description="Disordered" evidence="1">
    <location>
        <begin position="507"/>
        <end position="569"/>
    </location>
</feature>
<feature type="compositionally biased region" description="Basic and acidic residues" evidence="1">
    <location>
        <begin position="76"/>
        <end position="87"/>
    </location>
</feature>
<dbReference type="EMBL" id="GDHC01009349">
    <property type="protein sequence ID" value="JAQ09280.1"/>
    <property type="molecule type" value="Transcribed_RNA"/>
</dbReference>
<proteinExistence type="predicted"/>
<feature type="compositionally biased region" description="Polar residues" evidence="1">
    <location>
        <begin position="232"/>
        <end position="242"/>
    </location>
</feature>